<proteinExistence type="predicted"/>
<evidence type="ECO:0000313" key="3">
    <source>
        <dbReference type="Proteomes" id="UP000698752"/>
    </source>
</evidence>
<accession>A0ABS5EQB9</accession>
<evidence type="ECO:0000313" key="2">
    <source>
        <dbReference type="EMBL" id="MBR0653231.1"/>
    </source>
</evidence>
<feature type="region of interest" description="Disordered" evidence="1">
    <location>
        <begin position="80"/>
        <end position="100"/>
    </location>
</feature>
<dbReference type="Proteomes" id="UP000698752">
    <property type="component" value="Unassembled WGS sequence"/>
</dbReference>
<name>A0ABS5EQB9_9PROT</name>
<sequence length="100" mass="10531">MDLEDRARLISLYPDGLPAFFMAGNGKGHDYVRCAPPPSAGMARGNTVTVARLILAEEAIGGTVRYRDGDRCNLRRGNLRVTGKDTAGGTASVPPEAAEG</sequence>
<keyword evidence="3" id="KW-1185">Reference proteome</keyword>
<comment type="caution">
    <text evidence="2">The sequence shown here is derived from an EMBL/GenBank/DDBJ whole genome shotgun (WGS) entry which is preliminary data.</text>
</comment>
<dbReference type="RefSeq" id="WP_211871941.1">
    <property type="nucleotide sequence ID" value="NZ_JAAEDI010000043.1"/>
</dbReference>
<protein>
    <submittedName>
        <fullName evidence="2">Uncharacterized protein</fullName>
    </submittedName>
</protein>
<reference evidence="3" key="1">
    <citation type="journal article" date="2021" name="Syst. Appl. Microbiol.">
        <title>Roseomonas hellenica sp. nov., isolated from roots of wild-growing Alkanna tinctoria.</title>
        <authorList>
            <person name="Rat A."/>
            <person name="Naranjo H.D."/>
            <person name="Lebbe L."/>
            <person name="Cnockaert M."/>
            <person name="Krigas N."/>
            <person name="Grigoriadou K."/>
            <person name="Maloupa E."/>
            <person name="Willems A."/>
        </authorList>
    </citation>
    <scope>NUCLEOTIDE SEQUENCE [LARGE SCALE GENOMIC DNA]</scope>
    <source>
        <strain evidence="3">LMG 31159</strain>
    </source>
</reference>
<organism evidence="2 3">
    <name type="scientific">Neoroseomonas terrae</name>
    <dbReference type="NCBI Taxonomy" id="424799"/>
    <lineage>
        <taxon>Bacteria</taxon>
        <taxon>Pseudomonadati</taxon>
        <taxon>Pseudomonadota</taxon>
        <taxon>Alphaproteobacteria</taxon>
        <taxon>Acetobacterales</taxon>
        <taxon>Acetobacteraceae</taxon>
        <taxon>Neoroseomonas</taxon>
    </lineage>
</organism>
<dbReference type="EMBL" id="JAAEDI010000043">
    <property type="protein sequence ID" value="MBR0653231.1"/>
    <property type="molecule type" value="Genomic_DNA"/>
</dbReference>
<evidence type="ECO:0000256" key="1">
    <source>
        <dbReference type="SAM" id="MobiDB-lite"/>
    </source>
</evidence>
<gene>
    <name evidence="2" type="ORF">GXW78_26500</name>
</gene>